<evidence type="ECO:0000259" key="4">
    <source>
        <dbReference type="Pfam" id="PF01676"/>
    </source>
</evidence>
<dbReference type="PIRSF" id="PIRSF001491">
    <property type="entry name" value="Ppentomutase"/>
    <property type="match status" value="1"/>
</dbReference>
<dbReference type="GO" id="GO:0008973">
    <property type="term" value="F:phosphopentomutase activity"/>
    <property type="evidence" value="ECO:0007669"/>
    <property type="project" value="UniProtKB-EC"/>
</dbReference>
<dbReference type="PANTHER" id="PTHR21110:SF0">
    <property type="entry name" value="PHOSPHOPENTOMUTASE"/>
    <property type="match status" value="1"/>
</dbReference>
<keyword evidence="2" id="KW-0479">Metal-binding</keyword>
<dbReference type="EMBL" id="DXBZ01000169">
    <property type="protein sequence ID" value="HIZ19205.1"/>
    <property type="molecule type" value="Genomic_DNA"/>
</dbReference>
<comment type="caution">
    <text evidence="5">The sequence shown here is derived from an EMBL/GenBank/DDBJ whole genome shotgun (WGS) entry which is preliminary data.</text>
</comment>
<dbReference type="Proteomes" id="UP000824029">
    <property type="component" value="Unassembled WGS sequence"/>
</dbReference>
<dbReference type="GO" id="GO:0005829">
    <property type="term" value="C:cytosol"/>
    <property type="evidence" value="ECO:0007669"/>
    <property type="project" value="TreeGrafter"/>
</dbReference>
<dbReference type="CDD" id="cd16009">
    <property type="entry name" value="PPM"/>
    <property type="match status" value="1"/>
</dbReference>
<dbReference type="EC" id="5.4.2.7" evidence="5"/>
<dbReference type="InterPro" id="IPR006124">
    <property type="entry name" value="Metalloenzyme"/>
</dbReference>
<gene>
    <name evidence="5" type="ORF">IAA22_08885</name>
</gene>
<dbReference type="InterPro" id="IPR017850">
    <property type="entry name" value="Alkaline_phosphatase_core_sf"/>
</dbReference>
<sequence length="411" mass="43739">MVGGKFVVIVLDGFGVGQMPDVAEVRPSDLGSNTCAHIFENVPGLVLPNLADLGLANACGRECPGMSFSSRATWGKAALAHQGADTFYGHQEIMGTRPPTPLIEPIQAVVDDIERALSVAGFSTRLFVSEASGLRFVIVNGACTVADNIECDPGQAFNVTAALDDMDFETELEVGRIVRRIAKTPRVITFGGRGVHLDDLLAAVEEHGGYIGVNAPASGVYERDYHCIHMGYGVDERVQVPYILGARGIGVHLLGKVADVCANRFGESESIVDTHTVLNRALELVREPGPAFICVNVQETDLMGHRQDVGGYAEKLRVADGLIGQIRAALTPEDVLIVQADHGNDPTIGHPHHTREYVPLLIAHEGAPAGCIGVRSTLSDVGATVADYFGAPMPESGTSFLGRIMGRESRL</sequence>
<reference evidence="5" key="2">
    <citation type="submission" date="2021-04" db="EMBL/GenBank/DDBJ databases">
        <authorList>
            <person name="Gilroy R."/>
        </authorList>
    </citation>
    <scope>NUCLEOTIDE SEQUENCE</scope>
    <source>
        <strain evidence="5">ChiHecolR3B27-1887</strain>
    </source>
</reference>
<reference evidence="5" key="1">
    <citation type="journal article" date="2021" name="PeerJ">
        <title>Extensive microbial diversity within the chicken gut microbiome revealed by metagenomics and culture.</title>
        <authorList>
            <person name="Gilroy R."/>
            <person name="Ravi A."/>
            <person name="Getino M."/>
            <person name="Pursley I."/>
            <person name="Horton D.L."/>
            <person name="Alikhan N.F."/>
            <person name="Baker D."/>
            <person name="Gharbi K."/>
            <person name="Hall N."/>
            <person name="Watson M."/>
            <person name="Adriaenssens E.M."/>
            <person name="Foster-Nyarko E."/>
            <person name="Jarju S."/>
            <person name="Secka A."/>
            <person name="Antonio M."/>
            <person name="Oren A."/>
            <person name="Chaudhuri R.R."/>
            <person name="La Ragione R."/>
            <person name="Hildebrand F."/>
            <person name="Pallen M.J."/>
        </authorList>
    </citation>
    <scope>NUCLEOTIDE SEQUENCE</scope>
    <source>
        <strain evidence="5">ChiHecolR3B27-1887</strain>
    </source>
</reference>
<dbReference type="PANTHER" id="PTHR21110">
    <property type="entry name" value="PHOSPHOPENTOMUTASE"/>
    <property type="match status" value="1"/>
</dbReference>
<keyword evidence="3" id="KW-0464">Manganese</keyword>
<accession>A0A9D2DLI7</accession>
<dbReference type="InterPro" id="IPR010045">
    <property type="entry name" value="DeoB"/>
</dbReference>
<evidence type="ECO:0000256" key="1">
    <source>
        <dbReference type="ARBA" id="ARBA00010373"/>
    </source>
</evidence>
<dbReference type="Pfam" id="PF01676">
    <property type="entry name" value="Metalloenzyme"/>
    <property type="match status" value="1"/>
</dbReference>
<dbReference type="Gene3D" id="3.40.720.10">
    <property type="entry name" value="Alkaline Phosphatase, subunit A"/>
    <property type="match status" value="1"/>
</dbReference>
<dbReference type="Gene3D" id="3.30.70.1250">
    <property type="entry name" value="Phosphopentomutase"/>
    <property type="match status" value="1"/>
</dbReference>
<evidence type="ECO:0000256" key="3">
    <source>
        <dbReference type="ARBA" id="ARBA00023211"/>
    </source>
</evidence>
<dbReference type="GO" id="GO:0009117">
    <property type="term" value="P:nucleotide metabolic process"/>
    <property type="evidence" value="ECO:0007669"/>
    <property type="project" value="InterPro"/>
</dbReference>
<comment type="similarity">
    <text evidence="1">Belongs to the phosphopentomutase family.</text>
</comment>
<dbReference type="GO" id="GO:0000287">
    <property type="term" value="F:magnesium ion binding"/>
    <property type="evidence" value="ECO:0007669"/>
    <property type="project" value="InterPro"/>
</dbReference>
<evidence type="ECO:0000313" key="6">
    <source>
        <dbReference type="Proteomes" id="UP000824029"/>
    </source>
</evidence>
<dbReference type="AlphaFoldDB" id="A0A9D2DLI7"/>
<organism evidence="5 6">
    <name type="scientific">Candidatus Olsenella stercoravium</name>
    <dbReference type="NCBI Taxonomy" id="2838713"/>
    <lineage>
        <taxon>Bacteria</taxon>
        <taxon>Bacillati</taxon>
        <taxon>Actinomycetota</taxon>
        <taxon>Coriobacteriia</taxon>
        <taxon>Coriobacteriales</taxon>
        <taxon>Atopobiaceae</taxon>
        <taxon>Olsenella</taxon>
    </lineage>
</organism>
<evidence type="ECO:0000256" key="2">
    <source>
        <dbReference type="ARBA" id="ARBA00022723"/>
    </source>
</evidence>
<keyword evidence="5" id="KW-0413">Isomerase</keyword>
<proteinExistence type="inferred from homology"/>
<dbReference type="InterPro" id="IPR024052">
    <property type="entry name" value="Phosphopentomutase_DeoB_cap_sf"/>
</dbReference>
<name>A0A9D2DLI7_9ACTN</name>
<dbReference type="NCBIfam" id="NF009049">
    <property type="entry name" value="PRK12383.1"/>
    <property type="match status" value="1"/>
</dbReference>
<feature type="domain" description="Metalloenzyme" evidence="4">
    <location>
        <begin position="5"/>
        <end position="391"/>
    </location>
</feature>
<dbReference type="GO" id="GO:0043094">
    <property type="term" value="P:metabolic compound salvage"/>
    <property type="evidence" value="ECO:0007669"/>
    <property type="project" value="InterPro"/>
</dbReference>
<dbReference type="SUPFAM" id="SSF53649">
    <property type="entry name" value="Alkaline phosphatase-like"/>
    <property type="match status" value="1"/>
</dbReference>
<protein>
    <submittedName>
        <fullName evidence="5">Phosphopentomutase</fullName>
        <ecNumber evidence="5">5.4.2.7</ecNumber>
    </submittedName>
</protein>
<evidence type="ECO:0000313" key="5">
    <source>
        <dbReference type="EMBL" id="HIZ19205.1"/>
    </source>
</evidence>